<dbReference type="FunFam" id="3.30.565.10:FF:000023">
    <property type="entry name" value="PAS domain-containing sensor histidine kinase"/>
    <property type="match status" value="1"/>
</dbReference>
<evidence type="ECO:0000256" key="8">
    <source>
        <dbReference type="ARBA" id="ARBA00022741"/>
    </source>
</evidence>
<dbReference type="FunFam" id="1.10.287.130:FF:000001">
    <property type="entry name" value="Two-component sensor histidine kinase"/>
    <property type="match status" value="1"/>
</dbReference>
<dbReference type="GO" id="GO:0000155">
    <property type="term" value="F:phosphorelay sensor kinase activity"/>
    <property type="evidence" value="ECO:0007669"/>
    <property type="project" value="InterPro"/>
</dbReference>
<dbReference type="InterPro" id="IPR003661">
    <property type="entry name" value="HisK_dim/P_dom"/>
</dbReference>
<keyword evidence="14" id="KW-1133">Transmembrane helix</keyword>
<dbReference type="GO" id="GO:0005886">
    <property type="term" value="C:plasma membrane"/>
    <property type="evidence" value="ECO:0007669"/>
    <property type="project" value="UniProtKB-SubCell"/>
</dbReference>
<evidence type="ECO:0000256" key="14">
    <source>
        <dbReference type="SAM" id="Phobius"/>
    </source>
</evidence>
<dbReference type="InterPro" id="IPR036890">
    <property type="entry name" value="HATPase_C_sf"/>
</dbReference>
<reference evidence="17" key="2">
    <citation type="journal article" date="2021" name="PeerJ">
        <title>Extensive microbial diversity within the chicken gut microbiome revealed by metagenomics and culture.</title>
        <authorList>
            <person name="Gilroy R."/>
            <person name="Ravi A."/>
            <person name="Getino M."/>
            <person name="Pursley I."/>
            <person name="Horton D.L."/>
            <person name="Alikhan N.F."/>
            <person name="Baker D."/>
            <person name="Gharbi K."/>
            <person name="Hall N."/>
            <person name="Watson M."/>
            <person name="Adriaenssens E.M."/>
            <person name="Foster-Nyarko E."/>
            <person name="Jarju S."/>
            <person name="Secka A."/>
            <person name="Antonio M."/>
            <person name="Oren A."/>
            <person name="Chaudhuri R.R."/>
            <person name="La Ragione R."/>
            <person name="Hildebrand F."/>
            <person name="Pallen M.J."/>
        </authorList>
    </citation>
    <scope>NUCLEOTIDE SEQUENCE</scope>
    <source>
        <strain evidence="17">17213</strain>
    </source>
</reference>
<dbReference type="SMART" id="SM00387">
    <property type="entry name" value="HATPase_c"/>
    <property type="match status" value="1"/>
</dbReference>
<dbReference type="CDD" id="cd00082">
    <property type="entry name" value="HisKA"/>
    <property type="match status" value="1"/>
</dbReference>
<evidence type="ECO:0000256" key="2">
    <source>
        <dbReference type="ARBA" id="ARBA00004236"/>
    </source>
</evidence>
<evidence type="ECO:0000256" key="7">
    <source>
        <dbReference type="ARBA" id="ARBA00022679"/>
    </source>
</evidence>
<protein>
    <recommendedName>
        <fullName evidence="4">histidine kinase</fullName>
        <ecNumber evidence="4">2.7.13.3</ecNumber>
    </recommendedName>
</protein>
<evidence type="ECO:0000256" key="12">
    <source>
        <dbReference type="ARBA" id="ARBA00023136"/>
    </source>
</evidence>
<feature type="domain" description="PAS" evidence="16">
    <location>
        <begin position="219"/>
        <end position="259"/>
    </location>
</feature>
<dbReference type="GO" id="GO:0045121">
    <property type="term" value="C:membrane raft"/>
    <property type="evidence" value="ECO:0007669"/>
    <property type="project" value="UniProtKB-SubCell"/>
</dbReference>
<feature type="region of interest" description="Disordered" evidence="13">
    <location>
        <begin position="588"/>
        <end position="641"/>
    </location>
</feature>
<dbReference type="NCBIfam" id="TIGR00229">
    <property type="entry name" value="sensory_box"/>
    <property type="match status" value="1"/>
</dbReference>
<dbReference type="GO" id="GO:0004721">
    <property type="term" value="F:phosphoprotein phosphatase activity"/>
    <property type="evidence" value="ECO:0007669"/>
    <property type="project" value="TreeGrafter"/>
</dbReference>
<comment type="subcellular location">
    <subcellularLocation>
        <location evidence="2">Cell membrane</location>
    </subcellularLocation>
    <subcellularLocation>
        <location evidence="3">Membrane raft</location>
        <topology evidence="3">Multi-pass membrane protein</topology>
    </subcellularLocation>
</comment>
<dbReference type="AlphaFoldDB" id="A0A9D9DDE5"/>
<keyword evidence="10" id="KW-0067">ATP-binding</keyword>
<gene>
    <name evidence="17" type="ORF">IAB19_07560</name>
</gene>
<dbReference type="GO" id="GO:0005524">
    <property type="term" value="F:ATP binding"/>
    <property type="evidence" value="ECO:0007669"/>
    <property type="project" value="UniProtKB-KW"/>
</dbReference>
<keyword evidence="14" id="KW-0812">Transmembrane</keyword>
<dbReference type="PROSITE" id="PS50109">
    <property type="entry name" value="HIS_KIN"/>
    <property type="match status" value="1"/>
</dbReference>
<dbReference type="PROSITE" id="PS50112">
    <property type="entry name" value="PAS"/>
    <property type="match status" value="1"/>
</dbReference>
<evidence type="ECO:0000256" key="4">
    <source>
        <dbReference type="ARBA" id="ARBA00012438"/>
    </source>
</evidence>
<dbReference type="InterPro" id="IPR036097">
    <property type="entry name" value="HisK_dim/P_sf"/>
</dbReference>
<dbReference type="InterPro" id="IPR013656">
    <property type="entry name" value="PAS_4"/>
</dbReference>
<dbReference type="PANTHER" id="PTHR45453:SF1">
    <property type="entry name" value="PHOSPHATE REGULON SENSOR PROTEIN PHOR"/>
    <property type="match status" value="1"/>
</dbReference>
<feature type="compositionally biased region" description="Basic residues" evidence="13">
    <location>
        <begin position="613"/>
        <end position="635"/>
    </location>
</feature>
<keyword evidence="9" id="KW-0418">Kinase</keyword>
<dbReference type="Pfam" id="PF08448">
    <property type="entry name" value="PAS_4"/>
    <property type="match status" value="1"/>
</dbReference>
<evidence type="ECO:0000256" key="13">
    <source>
        <dbReference type="SAM" id="MobiDB-lite"/>
    </source>
</evidence>
<feature type="domain" description="Histidine kinase" evidence="15">
    <location>
        <begin position="337"/>
        <end position="552"/>
    </location>
</feature>
<sequence length="641" mass="72553">MNQKIFRAIFLSTLLSLILALGAVLFITHEEISSNEIDRLEHVHEILAAGYEDVGLPFLTDAPKTPYRITLIAKDGTVIFDNEASSELDNHLNREEIIEAMQSGHGNSERWSDTLETQTYYWAAQLKDGNILRTAITTDSMLSLTYRMLAYFVVIIIVLCALSMWFASKISTAILMPLYNIDLNHPLSQDCYDEIKPFLTEIDKKQRQIDEHTNMLRNKNEEFLTITKSMSEGLVLLNSEGVILTINKTARKIFGISDDCIGKSFMAIDRGEQAREFFNPQSKVTKRSCEIEKDGRDYHLRFNQIRLDDKVCGYALIIIDVTETKRAEAQRQEFTANVSHELKTPLQAIIGSAELIESGIVKPQDLKLFAGRIREQGTRLISLIEDIIFLSALDEGSGSALFENVSLHKIVSEVFEVLAIKAKKRNVSLKLEGTDLIFPAVYRYIYELIYNLCDNALNYNKESGSVTVRLTELENKYVIEVIDTGIGIAKEHQSRIFERFYRVDKSHSRKTGGTGLGLSIVKRTVLFHHGKIKLKSEVGEGTTFKVTFYKRELVKLSTARDEPAKEGNSVLQSRENKLSFFKEEAKLKDVSNKPAVGSSPVQTKDAAPAAKTKSSRTKRTAKEKPRRITPRRRALQKLNLQ</sequence>
<dbReference type="InterPro" id="IPR003594">
    <property type="entry name" value="HATPase_dom"/>
</dbReference>
<keyword evidence="6" id="KW-0597">Phosphoprotein</keyword>
<evidence type="ECO:0000259" key="15">
    <source>
        <dbReference type="PROSITE" id="PS50109"/>
    </source>
</evidence>
<feature type="transmembrane region" description="Helical" evidence="14">
    <location>
        <begin position="148"/>
        <end position="167"/>
    </location>
</feature>
<dbReference type="Pfam" id="PF00512">
    <property type="entry name" value="HisKA"/>
    <property type="match status" value="1"/>
</dbReference>
<dbReference type="InterPro" id="IPR050351">
    <property type="entry name" value="BphY/WalK/GraS-like"/>
</dbReference>
<evidence type="ECO:0000313" key="18">
    <source>
        <dbReference type="Proteomes" id="UP000823631"/>
    </source>
</evidence>
<evidence type="ECO:0000256" key="11">
    <source>
        <dbReference type="ARBA" id="ARBA00023012"/>
    </source>
</evidence>
<evidence type="ECO:0000259" key="16">
    <source>
        <dbReference type="PROSITE" id="PS50112"/>
    </source>
</evidence>
<evidence type="ECO:0000256" key="9">
    <source>
        <dbReference type="ARBA" id="ARBA00022777"/>
    </source>
</evidence>
<dbReference type="Gene3D" id="3.30.450.20">
    <property type="entry name" value="PAS domain"/>
    <property type="match status" value="1"/>
</dbReference>
<dbReference type="PRINTS" id="PR00344">
    <property type="entry name" value="BCTRLSENSOR"/>
</dbReference>
<keyword evidence="12 14" id="KW-0472">Membrane</keyword>
<accession>A0A9D9DDE5</accession>
<dbReference type="PANTHER" id="PTHR45453">
    <property type="entry name" value="PHOSPHATE REGULON SENSOR PROTEIN PHOR"/>
    <property type="match status" value="1"/>
</dbReference>
<dbReference type="Gene3D" id="3.30.565.10">
    <property type="entry name" value="Histidine kinase-like ATPase, C-terminal domain"/>
    <property type="match status" value="1"/>
</dbReference>
<dbReference type="EC" id="2.7.13.3" evidence="4"/>
<dbReference type="SUPFAM" id="SSF55874">
    <property type="entry name" value="ATPase domain of HSP90 chaperone/DNA topoisomerase II/histidine kinase"/>
    <property type="match status" value="1"/>
</dbReference>
<comment type="caution">
    <text evidence="17">The sequence shown here is derived from an EMBL/GenBank/DDBJ whole genome shotgun (WGS) entry which is preliminary data.</text>
</comment>
<keyword evidence="11" id="KW-0902">Two-component regulatory system</keyword>
<dbReference type="SUPFAM" id="SSF47384">
    <property type="entry name" value="Homodimeric domain of signal transducing histidine kinase"/>
    <property type="match status" value="1"/>
</dbReference>
<name>A0A9D9DDE5_9GAMM</name>
<evidence type="ECO:0000256" key="3">
    <source>
        <dbReference type="ARBA" id="ARBA00004314"/>
    </source>
</evidence>
<evidence type="ECO:0000256" key="1">
    <source>
        <dbReference type="ARBA" id="ARBA00000085"/>
    </source>
</evidence>
<evidence type="ECO:0000256" key="5">
    <source>
        <dbReference type="ARBA" id="ARBA00022475"/>
    </source>
</evidence>
<proteinExistence type="predicted"/>
<dbReference type="Pfam" id="PF02518">
    <property type="entry name" value="HATPase_c"/>
    <property type="match status" value="1"/>
</dbReference>
<dbReference type="Proteomes" id="UP000823631">
    <property type="component" value="Unassembled WGS sequence"/>
</dbReference>
<dbReference type="SUPFAM" id="SSF55785">
    <property type="entry name" value="PYP-like sensor domain (PAS domain)"/>
    <property type="match status" value="1"/>
</dbReference>
<dbReference type="InterPro" id="IPR000014">
    <property type="entry name" value="PAS"/>
</dbReference>
<dbReference type="InterPro" id="IPR035965">
    <property type="entry name" value="PAS-like_dom_sf"/>
</dbReference>
<evidence type="ECO:0000256" key="6">
    <source>
        <dbReference type="ARBA" id="ARBA00022553"/>
    </source>
</evidence>
<keyword evidence="5" id="KW-1003">Cell membrane</keyword>
<evidence type="ECO:0000256" key="10">
    <source>
        <dbReference type="ARBA" id="ARBA00022840"/>
    </source>
</evidence>
<dbReference type="EMBL" id="JADINH010000159">
    <property type="protein sequence ID" value="MBO8416217.1"/>
    <property type="molecule type" value="Genomic_DNA"/>
</dbReference>
<keyword evidence="7" id="KW-0808">Transferase</keyword>
<dbReference type="CDD" id="cd00075">
    <property type="entry name" value="HATPase"/>
    <property type="match status" value="1"/>
</dbReference>
<comment type="catalytic activity">
    <reaction evidence="1">
        <text>ATP + protein L-histidine = ADP + protein N-phospho-L-histidine.</text>
        <dbReference type="EC" id="2.7.13.3"/>
    </reaction>
</comment>
<dbReference type="SMART" id="SM00388">
    <property type="entry name" value="HisKA"/>
    <property type="match status" value="1"/>
</dbReference>
<dbReference type="InterPro" id="IPR005467">
    <property type="entry name" value="His_kinase_dom"/>
</dbReference>
<dbReference type="Gene3D" id="1.10.287.130">
    <property type="match status" value="1"/>
</dbReference>
<evidence type="ECO:0000313" key="17">
    <source>
        <dbReference type="EMBL" id="MBO8416217.1"/>
    </source>
</evidence>
<dbReference type="GO" id="GO:0016036">
    <property type="term" value="P:cellular response to phosphate starvation"/>
    <property type="evidence" value="ECO:0007669"/>
    <property type="project" value="TreeGrafter"/>
</dbReference>
<reference evidence="17" key="1">
    <citation type="submission" date="2020-10" db="EMBL/GenBank/DDBJ databases">
        <authorList>
            <person name="Gilroy R."/>
        </authorList>
    </citation>
    <scope>NUCLEOTIDE SEQUENCE</scope>
    <source>
        <strain evidence="17">17213</strain>
    </source>
</reference>
<organism evidence="17 18">
    <name type="scientific">Candidatus Avisuccinivibrio stercorigallinarum</name>
    <dbReference type="NCBI Taxonomy" id="2840704"/>
    <lineage>
        <taxon>Bacteria</taxon>
        <taxon>Pseudomonadati</taxon>
        <taxon>Pseudomonadota</taxon>
        <taxon>Gammaproteobacteria</taxon>
        <taxon>Aeromonadales</taxon>
        <taxon>Succinivibrionaceae</taxon>
        <taxon>Succinivibrionaceae incertae sedis</taxon>
        <taxon>Candidatus Avisuccinivibrio</taxon>
    </lineage>
</organism>
<keyword evidence="8" id="KW-0547">Nucleotide-binding</keyword>
<dbReference type="InterPro" id="IPR004358">
    <property type="entry name" value="Sig_transdc_His_kin-like_C"/>
</dbReference>